<gene>
    <name evidence="1" type="ORF">JOF29_000074</name>
</gene>
<protein>
    <submittedName>
        <fullName evidence="1">Uncharacterized protein</fullName>
    </submittedName>
</protein>
<sequence>MNSSSTPAAVSWSRCASGFWSRVLTLPYPIDAVAGL</sequence>
<reference evidence="1 2" key="1">
    <citation type="submission" date="2021-03" db="EMBL/GenBank/DDBJ databases">
        <title>Sequencing the genomes of 1000 actinobacteria strains.</title>
        <authorList>
            <person name="Klenk H.-P."/>
        </authorList>
    </citation>
    <scope>NUCLEOTIDE SEQUENCE [LARGE SCALE GENOMIC DNA]</scope>
    <source>
        <strain evidence="1 2">DSM 18824</strain>
    </source>
</reference>
<evidence type="ECO:0000313" key="1">
    <source>
        <dbReference type="EMBL" id="MBP2348991.1"/>
    </source>
</evidence>
<name>A0ABS4UBG9_9ACTN</name>
<organism evidence="1 2">
    <name type="scientific">Kribbella aluminosa</name>
    <dbReference type="NCBI Taxonomy" id="416017"/>
    <lineage>
        <taxon>Bacteria</taxon>
        <taxon>Bacillati</taxon>
        <taxon>Actinomycetota</taxon>
        <taxon>Actinomycetes</taxon>
        <taxon>Propionibacteriales</taxon>
        <taxon>Kribbellaceae</taxon>
        <taxon>Kribbella</taxon>
    </lineage>
</organism>
<comment type="caution">
    <text evidence="1">The sequence shown here is derived from an EMBL/GenBank/DDBJ whole genome shotgun (WGS) entry which is preliminary data.</text>
</comment>
<proteinExistence type="predicted"/>
<evidence type="ECO:0000313" key="2">
    <source>
        <dbReference type="Proteomes" id="UP000755585"/>
    </source>
</evidence>
<dbReference type="EMBL" id="JAGINT010000001">
    <property type="protein sequence ID" value="MBP2348991.1"/>
    <property type="molecule type" value="Genomic_DNA"/>
</dbReference>
<dbReference type="Proteomes" id="UP000755585">
    <property type="component" value="Unassembled WGS sequence"/>
</dbReference>
<accession>A0ABS4UBG9</accession>
<keyword evidence="2" id="KW-1185">Reference proteome</keyword>